<dbReference type="EMBL" id="MFZV01000044">
    <property type="protein sequence ID" value="OGK30437.1"/>
    <property type="molecule type" value="Genomic_DNA"/>
</dbReference>
<reference evidence="3 4" key="1">
    <citation type="journal article" date="2016" name="Nat. Commun.">
        <title>Thousands of microbial genomes shed light on interconnected biogeochemical processes in an aquifer system.</title>
        <authorList>
            <person name="Anantharaman K."/>
            <person name="Brown C.T."/>
            <person name="Hug L.A."/>
            <person name="Sharon I."/>
            <person name="Castelle C.J."/>
            <person name="Probst A.J."/>
            <person name="Thomas B.C."/>
            <person name="Singh A."/>
            <person name="Wilkins M.J."/>
            <person name="Karaoz U."/>
            <person name="Brodie E.L."/>
            <person name="Williams K.H."/>
            <person name="Hubbard S.S."/>
            <person name="Banfield J.F."/>
        </authorList>
    </citation>
    <scope>NUCLEOTIDE SEQUENCE [LARGE SCALE GENOMIC DNA]</scope>
</reference>
<evidence type="ECO:0000313" key="4">
    <source>
        <dbReference type="Proteomes" id="UP000177199"/>
    </source>
</evidence>
<evidence type="ECO:0000259" key="2">
    <source>
        <dbReference type="Pfam" id="PF18893"/>
    </source>
</evidence>
<accession>A0A1F7HGR5</accession>
<keyword evidence="1" id="KW-0812">Transmembrane</keyword>
<keyword evidence="1" id="KW-1133">Transmembrane helix</keyword>
<organism evidence="3 4">
    <name type="scientific">Candidatus Roizmanbacteria bacterium RIFCSPHIGHO2_12_FULL_33_9</name>
    <dbReference type="NCBI Taxonomy" id="1802045"/>
    <lineage>
        <taxon>Bacteria</taxon>
        <taxon>Candidatus Roizmaniibacteriota</taxon>
    </lineage>
</organism>
<protein>
    <recommendedName>
        <fullName evidence="2">DUF5652 domain-containing protein</fullName>
    </recommendedName>
</protein>
<dbReference type="InterPro" id="IPR043712">
    <property type="entry name" value="DUF5652"/>
</dbReference>
<dbReference type="Proteomes" id="UP000177199">
    <property type="component" value="Unassembled WGS sequence"/>
</dbReference>
<feature type="transmembrane region" description="Helical" evidence="1">
    <location>
        <begin position="41"/>
        <end position="63"/>
    </location>
</feature>
<feature type="domain" description="DUF5652" evidence="2">
    <location>
        <begin position="12"/>
        <end position="67"/>
    </location>
</feature>
<comment type="caution">
    <text evidence="3">The sequence shown here is derived from an EMBL/GenBank/DDBJ whole genome shotgun (WGS) entry which is preliminary data.</text>
</comment>
<evidence type="ECO:0000313" key="3">
    <source>
        <dbReference type="EMBL" id="OGK30437.1"/>
    </source>
</evidence>
<sequence length="80" mass="9478">MNYFGALPQIPPFLLFVVFLWSLLWKGLALWKTVKLDQRNWFIVILIVNTIGILELIYLFGFAKKKMQVKELKFWEALSS</sequence>
<evidence type="ECO:0000256" key="1">
    <source>
        <dbReference type="SAM" id="Phobius"/>
    </source>
</evidence>
<gene>
    <name evidence="3" type="ORF">A3F29_00325</name>
</gene>
<name>A0A1F7HGR5_9BACT</name>
<proteinExistence type="predicted"/>
<keyword evidence="1" id="KW-0472">Membrane</keyword>
<dbReference type="Pfam" id="PF18893">
    <property type="entry name" value="DUF5652"/>
    <property type="match status" value="1"/>
</dbReference>
<feature type="transmembrane region" description="Helical" evidence="1">
    <location>
        <begin position="12"/>
        <end position="29"/>
    </location>
</feature>
<dbReference type="AlphaFoldDB" id="A0A1F7HGR5"/>